<comment type="subcellular location">
    <subcellularLocation>
        <location evidence="1">Periplasm</location>
    </subcellularLocation>
</comment>
<evidence type="ECO:0000313" key="4">
    <source>
        <dbReference type="Proteomes" id="UP000000374"/>
    </source>
</evidence>
<dbReference type="PANTHER" id="PTHR43649">
    <property type="entry name" value="ARABINOSE-BINDING PROTEIN-RELATED"/>
    <property type="match status" value="1"/>
</dbReference>
<gene>
    <name evidence="3" type="ordered locus">Veis_2278</name>
</gene>
<dbReference type="OrthoDB" id="5890863at2"/>
<dbReference type="eggNOG" id="COG1653">
    <property type="taxonomic scope" value="Bacteria"/>
</dbReference>
<dbReference type="InterPro" id="IPR050490">
    <property type="entry name" value="Bact_solute-bd_prot1"/>
</dbReference>
<dbReference type="KEGG" id="vei:Veis_2278"/>
<dbReference type="SUPFAM" id="SSF53850">
    <property type="entry name" value="Periplasmic binding protein-like II"/>
    <property type="match status" value="1"/>
</dbReference>
<keyword evidence="4" id="KW-1185">Reference proteome</keyword>
<dbReference type="PANTHER" id="PTHR43649:SF12">
    <property type="entry name" value="DIACETYLCHITOBIOSE BINDING PROTEIN DASA"/>
    <property type="match status" value="1"/>
</dbReference>
<dbReference type="GeneID" id="76460841"/>
<reference evidence="4" key="1">
    <citation type="submission" date="2006-12" db="EMBL/GenBank/DDBJ databases">
        <title>Complete sequence of chromosome 1 of Verminephrobacter eiseniae EF01-2.</title>
        <authorList>
            <person name="Copeland A."/>
            <person name="Lucas S."/>
            <person name="Lapidus A."/>
            <person name="Barry K."/>
            <person name="Detter J.C."/>
            <person name="Glavina del Rio T."/>
            <person name="Dalin E."/>
            <person name="Tice H."/>
            <person name="Pitluck S."/>
            <person name="Chertkov O."/>
            <person name="Brettin T."/>
            <person name="Bruce D."/>
            <person name="Han C."/>
            <person name="Tapia R."/>
            <person name="Gilna P."/>
            <person name="Schmutz J."/>
            <person name="Larimer F."/>
            <person name="Land M."/>
            <person name="Hauser L."/>
            <person name="Kyrpides N."/>
            <person name="Kim E."/>
            <person name="Stahl D."/>
            <person name="Richardson P."/>
        </authorList>
    </citation>
    <scope>NUCLEOTIDE SEQUENCE [LARGE SCALE GENOMIC DNA]</scope>
    <source>
        <strain evidence="4">EF01-2</strain>
    </source>
</reference>
<protein>
    <submittedName>
        <fullName evidence="3">Extracellular solute-binding protein, family 1</fullName>
    </submittedName>
</protein>
<dbReference type="Proteomes" id="UP000000374">
    <property type="component" value="Chromosome"/>
</dbReference>
<name>A1WK69_VEREI</name>
<dbReference type="HOGENOM" id="CLU_031285_9_1_4"/>
<comment type="similarity">
    <text evidence="2">Belongs to the bacterial solute-binding protein 1 family.</text>
</comment>
<sequence length="448" mass="49496">MKSENHRQWSATARTAIALGAWLLAAVAGTGVQAQEFKGYTLKVKLIGGTQYEPLYAIIPEWEKKTGARVEILSRKNHFELDKEIKQDIAARKIDYCVASNHTSFSPQYGDIYRDLQKALPATWVSQFGKLVLEHSTVAGSLVLLPRHSDVSELYYNKKFYDNTENKAAYKTRFGKELLVPDTWTEFARQAKFFSKPPSVYGTQFPGKDEAITGRFYEMLVAEGGALFDKDWRPTFNSAVGERALNFFVDLYKSGAVPKGVPNYIWDDLGQGFASGNIALNLDWGGWAGFFNDPKNSRIAGNVGIARAPRGSSGKRTGWAGSHGFSITKACDNPKAAASLVMALTSLEAQMIEARNGMMPTRMDAQKQAAGEFAKKGDKYMLEVFQTFAKGMAEDAFTPPLIPEWIEASNAIWPELQKALIGEKTGKQALDDAANKVLAIMQDAGRVR</sequence>
<dbReference type="Pfam" id="PF01547">
    <property type="entry name" value="SBP_bac_1"/>
    <property type="match status" value="1"/>
</dbReference>
<dbReference type="RefSeq" id="WP_011810029.1">
    <property type="nucleotide sequence ID" value="NC_008786.1"/>
</dbReference>
<dbReference type="GO" id="GO:0042597">
    <property type="term" value="C:periplasmic space"/>
    <property type="evidence" value="ECO:0007669"/>
    <property type="project" value="UniProtKB-SubCell"/>
</dbReference>
<evidence type="ECO:0000256" key="2">
    <source>
        <dbReference type="ARBA" id="ARBA00008520"/>
    </source>
</evidence>
<evidence type="ECO:0000313" key="3">
    <source>
        <dbReference type="EMBL" id="ABM58026.1"/>
    </source>
</evidence>
<dbReference type="STRING" id="391735.Veis_2278"/>
<accession>A1WK69</accession>
<organism evidence="3 4">
    <name type="scientific">Verminephrobacter eiseniae (strain EF01-2)</name>
    <dbReference type="NCBI Taxonomy" id="391735"/>
    <lineage>
        <taxon>Bacteria</taxon>
        <taxon>Pseudomonadati</taxon>
        <taxon>Pseudomonadota</taxon>
        <taxon>Betaproteobacteria</taxon>
        <taxon>Burkholderiales</taxon>
        <taxon>Comamonadaceae</taxon>
        <taxon>Verminephrobacter</taxon>
    </lineage>
</organism>
<proteinExistence type="inferred from homology"/>
<dbReference type="InterPro" id="IPR006059">
    <property type="entry name" value="SBP"/>
</dbReference>
<dbReference type="Gene3D" id="3.40.190.10">
    <property type="entry name" value="Periplasmic binding protein-like II"/>
    <property type="match status" value="2"/>
</dbReference>
<evidence type="ECO:0000256" key="1">
    <source>
        <dbReference type="ARBA" id="ARBA00004418"/>
    </source>
</evidence>
<dbReference type="AlphaFoldDB" id="A1WK69"/>
<dbReference type="EMBL" id="CP000542">
    <property type="protein sequence ID" value="ABM58026.1"/>
    <property type="molecule type" value="Genomic_DNA"/>
</dbReference>